<gene>
    <name evidence="2" type="ORF">QN277_008836</name>
</gene>
<feature type="compositionally biased region" description="Pro residues" evidence="1">
    <location>
        <begin position="68"/>
        <end position="81"/>
    </location>
</feature>
<feature type="compositionally biased region" description="Acidic residues" evidence="1">
    <location>
        <begin position="458"/>
        <end position="480"/>
    </location>
</feature>
<feature type="region of interest" description="Disordered" evidence="1">
    <location>
        <begin position="179"/>
        <end position="201"/>
    </location>
</feature>
<feature type="compositionally biased region" description="Basic residues" evidence="1">
    <location>
        <begin position="90"/>
        <end position="109"/>
    </location>
</feature>
<feature type="region of interest" description="Disordered" evidence="1">
    <location>
        <begin position="455"/>
        <end position="480"/>
    </location>
</feature>
<protein>
    <submittedName>
        <fullName evidence="2">Uncharacterized protein</fullName>
    </submittedName>
</protein>
<dbReference type="AlphaFoldDB" id="A0AAE1M730"/>
<evidence type="ECO:0000256" key="1">
    <source>
        <dbReference type="SAM" id="MobiDB-lite"/>
    </source>
</evidence>
<proteinExistence type="predicted"/>
<sequence>MDPYHEERLRNEVFYLHSLYDEERLTNEVLYLHSLWHQGPPNPRPFHIPYNPRPYSLIHQSSVNLNPRPPYPFVPNHPRPLQPVHSSSFKNKKRKKKKPTKKRDGRKRTRVDPHLNSDSEWPMPTQDSAPVVSGWPPMEPRPAQVTPPLSAEDKEKLQALQVQYKARQACREFLFDYDDSDDEADEDDVEDDEDSFDDDDDEAEEIAEFFSKLFGENNELRNYYHKCWERGEFRCLVCGLADNKNAGKRFHDCVGLVQHSMSISRTKNRRAHRAFGNAVCNVLGWDINRLPTIVIKNDVKPAEAEGKTNDNTAEGKDGSLFPDKLDEASVEHLGEPVKQDVEVVHETIKRVSEGKTDVNAADGEDGSLSYKLDEVSGGQLGEPVKQNVEVVYETIKRVSELLAPTQDSAPEDAAWPPLEPCPTQATHPLSAEEKETLEVLQVQYKARQACREFLFGSDDSDDGGDDDEEDNMDNDDPDDDELKEMGDFFLKLFGENNELRKYYEKCWEHGEFRCLVCGVADNKNAGKRFHDCVGLVQHSMSISRTKKKRAHRAFGNALCNVLGWDINRLPTIVVKNEVRPAEAKVVNLLELNYAYLLQGKTNENDDGKVGSVSSDKLDYKASVEQLCEPVKQGVEVVRETIKQVSEVEPDKSADDQVNRASSQNFEEDHDVPH</sequence>
<comment type="caution">
    <text evidence="2">The sequence shown here is derived from an EMBL/GenBank/DDBJ whole genome shotgun (WGS) entry which is preliminary data.</text>
</comment>
<dbReference type="PANTHER" id="PTHR34546:SF3">
    <property type="entry name" value="OS06G0153600 PROTEIN"/>
    <property type="match status" value="1"/>
</dbReference>
<evidence type="ECO:0000313" key="2">
    <source>
        <dbReference type="EMBL" id="KAK4255907.1"/>
    </source>
</evidence>
<accession>A0AAE1M730</accession>
<feature type="region of interest" description="Disordered" evidence="1">
    <location>
        <begin position="645"/>
        <end position="673"/>
    </location>
</feature>
<reference evidence="2" key="1">
    <citation type="submission" date="2023-10" db="EMBL/GenBank/DDBJ databases">
        <title>Chromosome-level genome of the transformable northern wattle, Acacia crassicarpa.</title>
        <authorList>
            <person name="Massaro I."/>
            <person name="Sinha N.R."/>
            <person name="Poethig S."/>
            <person name="Leichty A.R."/>
        </authorList>
    </citation>
    <scope>NUCLEOTIDE SEQUENCE</scope>
    <source>
        <strain evidence="2">Acra3RX</strain>
        <tissue evidence="2">Leaf</tissue>
    </source>
</reference>
<name>A0AAE1M730_9FABA</name>
<dbReference type="EMBL" id="JAWXYG010000013">
    <property type="protein sequence ID" value="KAK4255907.1"/>
    <property type="molecule type" value="Genomic_DNA"/>
</dbReference>
<dbReference type="Proteomes" id="UP001293593">
    <property type="component" value="Unassembled WGS sequence"/>
</dbReference>
<dbReference type="PANTHER" id="PTHR34546">
    <property type="entry name" value="OS06G0153600 PROTEIN"/>
    <property type="match status" value="1"/>
</dbReference>
<evidence type="ECO:0000313" key="3">
    <source>
        <dbReference type="Proteomes" id="UP001293593"/>
    </source>
</evidence>
<feature type="compositionally biased region" description="Basic and acidic residues" evidence="1">
    <location>
        <begin position="648"/>
        <end position="657"/>
    </location>
</feature>
<feature type="region of interest" description="Disordered" evidence="1">
    <location>
        <begin position="68"/>
        <end position="150"/>
    </location>
</feature>
<organism evidence="2 3">
    <name type="scientific">Acacia crassicarpa</name>
    <name type="common">northern wattle</name>
    <dbReference type="NCBI Taxonomy" id="499986"/>
    <lineage>
        <taxon>Eukaryota</taxon>
        <taxon>Viridiplantae</taxon>
        <taxon>Streptophyta</taxon>
        <taxon>Embryophyta</taxon>
        <taxon>Tracheophyta</taxon>
        <taxon>Spermatophyta</taxon>
        <taxon>Magnoliopsida</taxon>
        <taxon>eudicotyledons</taxon>
        <taxon>Gunneridae</taxon>
        <taxon>Pentapetalae</taxon>
        <taxon>rosids</taxon>
        <taxon>fabids</taxon>
        <taxon>Fabales</taxon>
        <taxon>Fabaceae</taxon>
        <taxon>Caesalpinioideae</taxon>
        <taxon>mimosoid clade</taxon>
        <taxon>Acacieae</taxon>
        <taxon>Acacia</taxon>
    </lineage>
</organism>
<keyword evidence="3" id="KW-1185">Reference proteome</keyword>